<dbReference type="OrthoDB" id="10265628at2759"/>
<comment type="similarity">
    <text evidence="4 9">Belongs to the SHMT family.</text>
</comment>
<dbReference type="Gene3D" id="3.90.1150.10">
    <property type="entry name" value="Aspartate Aminotransferase, domain 1"/>
    <property type="match status" value="1"/>
</dbReference>
<keyword evidence="7 8" id="KW-0663">Pyridoxal phosphate</keyword>
<organism evidence="11 12">
    <name type="scientific">Fasciolopsis buskii</name>
    <dbReference type="NCBI Taxonomy" id="27845"/>
    <lineage>
        <taxon>Eukaryota</taxon>
        <taxon>Metazoa</taxon>
        <taxon>Spiralia</taxon>
        <taxon>Lophotrochozoa</taxon>
        <taxon>Platyhelminthes</taxon>
        <taxon>Trematoda</taxon>
        <taxon>Digenea</taxon>
        <taxon>Plagiorchiida</taxon>
        <taxon>Echinostomata</taxon>
        <taxon>Echinostomatoidea</taxon>
        <taxon>Fasciolidae</taxon>
        <taxon>Fasciolopsis</taxon>
    </lineage>
</organism>
<evidence type="ECO:0000256" key="8">
    <source>
        <dbReference type="PIRSR" id="PIRSR000412-50"/>
    </source>
</evidence>
<dbReference type="InterPro" id="IPR015424">
    <property type="entry name" value="PyrdxlP-dep_Trfase"/>
</dbReference>
<dbReference type="PROSITE" id="PS00096">
    <property type="entry name" value="SHMT"/>
    <property type="match status" value="1"/>
</dbReference>
<dbReference type="HAMAP" id="MF_00051">
    <property type="entry name" value="SHMT"/>
    <property type="match status" value="1"/>
</dbReference>
<dbReference type="InterPro" id="IPR015422">
    <property type="entry name" value="PyrdxlP-dep_Trfase_small"/>
</dbReference>
<protein>
    <recommendedName>
        <fullName evidence="9">Serine hydroxymethyltransferase</fullName>
        <ecNumber evidence="9">2.1.2.1</ecNumber>
    </recommendedName>
</protein>
<comment type="caution">
    <text evidence="11">The sequence shown here is derived from an EMBL/GenBank/DDBJ whole genome shotgun (WGS) entry which is preliminary data.</text>
</comment>
<dbReference type="FunFam" id="3.40.640.10:FF:000097">
    <property type="entry name" value="Serine hydroxymethyltransferase"/>
    <property type="match status" value="1"/>
</dbReference>
<dbReference type="GO" id="GO:0005739">
    <property type="term" value="C:mitochondrion"/>
    <property type="evidence" value="ECO:0007669"/>
    <property type="project" value="TreeGrafter"/>
</dbReference>
<comment type="cofactor">
    <cofactor evidence="1 8 9">
        <name>pyridoxal 5'-phosphate</name>
        <dbReference type="ChEBI" id="CHEBI:597326"/>
    </cofactor>
</comment>
<dbReference type="InterPro" id="IPR039429">
    <property type="entry name" value="SHMT-like_dom"/>
</dbReference>
<dbReference type="InterPro" id="IPR001085">
    <property type="entry name" value="Ser_HO-MeTrfase"/>
</dbReference>
<comment type="pathway">
    <text evidence="3 9">One-carbon metabolism; tetrahydrofolate interconversion.</text>
</comment>
<comment type="function">
    <text evidence="2 9">Interconversion of serine and glycine.</text>
</comment>
<dbReference type="GO" id="GO:0019264">
    <property type="term" value="P:glycine biosynthetic process from serine"/>
    <property type="evidence" value="ECO:0007669"/>
    <property type="project" value="InterPro"/>
</dbReference>
<reference evidence="11" key="1">
    <citation type="submission" date="2019-05" db="EMBL/GenBank/DDBJ databases">
        <title>Annotation for the trematode Fasciolopsis buski.</title>
        <authorList>
            <person name="Choi Y.-J."/>
        </authorList>
    </citation>
    <scope>NUCLEOTIDE SEQUENCE</scope>
    <source>
        <strain evidence="11">HT</strain>
        <tissue evidence="11">Whole worm</tissue>
    </source>
</reference>
<dbReference type="NCBIfam" id="NF000586">
    <property type="entry name" value="PRK00011.1"/>
    <property type="match status" value="1"/>
</dbReference>
<dbReference type="SUPFAM" id="SSF53383">
    <property type="entry name" value="PLP-dependent transferases"/>
    <property type="match status" value="1"/>
</dbReference>
<dbReference type="EMBL" id="LUCM01000119">
    <property type="protein sequence ID" value="KAA0201084.1"/>
    <property type="molecule type" value="Genomic_DNA"/>
</dbReference>
<evidence type="ECO:0000259" key="10">
    <source>
        <dbReference type="Pfam" id="PF00464"/>
    </source>
</evidence>
<dbReference type="CDD" id="cd00378">
    <property type="entry name" value="SHMT"/>
    <property type="match status" value="1"/>
</dbReference>
<evidence type="ECO:0000256" key="2">
    <source>
        <dbReference type="ARBA" id="ARBA00002224"/>
    </source>
</evidence>
<dbReference type="AlphaFoldDB" id="A0A8E0SA25"/>
<dbReference type="InterPro" id="IPR019798">
    <property type="entry name" value="Ser_HO-MeTrfase_PLP_BS"/>
</dbReference>
<feature type="domain" description="Serine hydroxymethyltransferase-like" evidence="10">
    <location>
        <begin position="4"/>
        <end position="413"/>
    </location>
</feature>
<evidence type="ECO:0000256" key="9">
    <source>
        <dbReference type="RuleBase" id="RU000585"/>
    </source>
</evidence>
<comment type="catalytic activity">
    <reaction evidence="9">
        <text>(6R)-5,10-methylene-5,6,7,8-tetrahydrofolate + glycine + H2O = (6S)-5,6,7,8-tetrahydrofolate + L-serine</text>
        <dbReference type="Rhea" id="RHEA:15481"/>
        <dbReference type="ChEBI" id="CHEBI:15377"/>
        <dbReference type="ChEBI" id="CHEBI:15636"/>
        <dbReference type="ChEBI" id="CHEBI:33384"/>
        <dbReference type="ChEBI" id="CHEBI:57305"/>
        <dbReference type="ChEBI" id="CHEBI:57453"/>
        <dbReference type="EC" id="2.1.2.1"/>
    </reaction>
</comment>
<dbReference type="GO" id="GO:0035999">
    <property type="term" value="P:tetrahydrofolate interconversion"/>
    <property type="evidence" value="ECO:0007669"/>
    <property type="project" value="UniProtKB-UniPathway"/>
</dbReference>
<dbReference type="GO" id="GO:0005634">
    <property type="term" value="C:nucleus"/>
    <property type="evidence" value="ECO:0007669"/>
    <property type="project" value="TreeGrafter"/>
</dbReference>
<proteinExistence type="inferred from homology"/>
<dbReference type="Proteomes" id="UP000728185">
    <property type="component" value="Unassembled WGS sequence"/>
</dbReference>
<evidence type="ECO:0000256" key="5">
    <source>
        <dbReference type="ARBA" id="ARBA00022563"/>
    </source>
</evidence>
<dbReference type="UniPathway" id="UPA00193"/>
<accession>A0A8E0SA25</accession>
<dbReference type="Gene3D" id="3.40.640.10">
    <property type="entry name" value="Type I PLP-dependent aspartate aminotransferase-like (Major domain)"/>
    <property type="match status" value="1"/>
</dbReference>
<dbReference type="InterPro" id="IPR015421">
    <property type="entry name" value="PyrdxlP-dep_Trfase_major"/>
</dbReference>
<evidence type="ECO:0000313" key="12">
    <source>
        <dbReference type="Proteomes" id="UP000728185"/>
    </source>
</evidence>
<evidence type="ECO:0000256" key="4">
    <source>
        <dbReference type="ARBA" id="ARBA00006376"/>
    </source>
</evidence>
<evidence type="ECO:0000313" key="11">
    <source>
        <dbReference type="EMBL" id="KAA0201084.1"/>
    </source>
</evidence>
<dbReference type="Pfam" id="PF00464">
    <property type="entry name" value="SHMT"/>
    <property type="match status" value="1"/>
</dbReference>
<keyword evidence="5 9" id="KW-0554">One-carbon metabolism</keyword>
<keyword evidence="6 9" id="KW-0808">Transferase</keyword>
<gene>
    <name evidence="11" type="ORF">FBUS_07647</name>
</gene>
<evidence type="ECO:0000256" key="1">
    <source>
        <dbReference type="ARBA" id="ARBA00001933"/>
    </source>
</evidence>
<evidence type="ECO:0000256" key="6">
    <source>
        <dbReference type="ARBA" id="ARBA00022679"/>
    </source>
</evidence>
<dbReference type="GO" id="GO:0030170">
    <property type="term" value="F:pyridoxal phosphate binding"/>
    <property type="evidence" value="ECO:0007669"/>
    <property type="project" value="InterPro"/>
</dbReference>
<feature type="modified residue" description="N6-(pyridoxal phosphate)lysine" evidence="8">
    <location>
        <position position="235"/>
    </location>
</feature>
<name>A0A8E0SA25_9TREM</name>
<dbReference type="GO" id="GO:0004372">
    <property type="term" value="F:glycine hydroxymethyltransferase activity"/>
    <property type="evidence" value="ECO:0007669"/>
    <property type="project" value="UniProtKB-EC"/>
</dbReference>
<evidence type="ECO:0000256" key="7">
    <source>
        <dbReference type="ARBA" id="ARBA00022898"/>
    </source>
</evidence>
<evidence type="ECO:0000256" key="3">
    <source>
        <dbReference type="ARBA" id="ARBA00004777"/>
    </source>
</evidence>
<dbReference type="PANTHER" id="PTHR11680">
    <property type="entry name" value="SERINE HYDROXYMETHYLTRANSFERASE"/>
    <property type="match status" value="1"/>
</dbReference>
<keyword evidence="12" id="KW-1185">Reference proteome</keyword>
<dbReference type="PIRSF" id="PIRSF000412">
    <property type="entry name" value="SHMT"/>
    <property type="match status" value="1"/>
</dbReference>
<dbReference type="PANTHER" id="PTHR11680:SF59">
    <property type="entry name" value="SERINE HYDROXYMETHYLTRANSFERASE, CYTOSOLIC"/>
    <property type="match status" value="1"/>
</dbReference>
<dbReference type="InterPro" id="IPR049943">
    <property type="entry name" value="Ser_HO-MeTrfase-like"/>
</dbReference>
<sequence length="471" mass="51091">MDLATQDPEIFALCKAEKQRQICGLEMIASENFASQAVLEALSSCFHNKYSEGQINARYYGGNEFVDAMEALCQSRALSLFGLQDCEWGVNVQPYSGSPANFSVYTGLVGPHGRIMGLDLPDGGHLTHGFQAPSGRKVSATSLFFESMPYKVDPNTGLIDYEQLALTTRLFRPKLIIAGTSAYSRHLDYARFRQIADSVGALLMADMAHICGLVAAGLHPSPFEYCDVVTTTTHKTLRGPRGALIFYRKLSRAPAKLSDGVLSQNGAAGDRTSTDFERRINEAVFPGLQGGPHNNSIAAIAVALREAATPEFRSYQKQILANMQHLCAELTKLGYKIVTGGSDTHVCLVDLRPNKLDGARVERVLELIGIASNKNTCPGDVNALRPSGIRLGTPALTSRGLREADFTKVGEFIHLAVLLAHRVNKLAGSKLLKDFNAVLNNNSEIKDALSSLKREVEAFATGFPMPGLLDM</sequence>
<dbReference type="EC" id="2.1.2.1" evidence="9"/>